<protein>
    <recommendedName>
        <fullName evidence="3">AB hydrolase-1 domain-containing protein</fullName>
    </recommendedName>
</protein>
<reference evidence="1" key="1">
    <citation type="journal article" date="2023" name="Mol. Phylogenet. Evol.">
        <title>Genome-scale phylogeny and comparative genomics of the fungal order Sordariales.</title>
        <authorList>
            <person name="Hensen N."/>
            <person name="Bonometti L."/>
            <person name="Westerberg I."/>
            <person name="Brannstrom I.O."/>
            <person name="Guillou S."/>
            <person name="Cros-Aarteil S."/>
            <person name="Calhoun S."/>
            <person name="Haridas S."/>
            <person name="Kuo A."/>
            <person name="Mondo S."/>
            <person name="Pangilinan J."/>
            <person name="Riley R."/>
            <person name="LaButti K."/>
            <person name="Andreopoulos B."/>
            <person name="Lipzen A."/>
            <person name="Chen C."/>
            <person name="Yan M."/>
            <person name="Daum C."/>
            <person name="Ng V."/>
            <person name="Clum A."/>
            <person name="Steindorff A."/>
            <person name="Ohm R.A."/>
            <person name="Martin F."/>
            <person name="Silar P."/>
            <person name="Natvig D.O."/>
            <person name="Lalanne C."/>
            <person name="Gautier V."/>
            <person name="Ament-Velasquez S.L."/>
            <person name="Kruys A."/>
            <person name="Hutchinson M.I."/>
            <person name="Powell A.J."/>
            <person name="Barry K."/>
            <person name="Miller A.N."/>
            <person name="Grigoriev I.V."/>
            <person name="Debuchy R."/>
            <person name="Gladieux P."/>
            <person name="Hiltunen Thoren M."/>
            <person name="Johannesson H."/>
        </authorList>
    </citation>
    <scope>NUCLEOTIDE SEQUENCE</scope>
    <source>
        <strain evidence="1">CBS 141.50</strain>
    </source>
</reference>
<sequence>MTTETQTQTETLPLDINDPRFHRTFTYTLPPSSDHSNTLPSLYKLTYADFGYRNETHPDQERVVLFSPPLMGSRLLFATKDALAKRHRIRVISVDRPGFGGSEQVPAAGRLALWRETIPALLTHLSIPHLHAILSHSAGTLYALDLLHHLFPANPPTNPHQGINTILSPDPSNPTLLALGAPWILPAHTGAMAPALLKMLPAGLVSRADAVGRMANSAAAGVGVSAGVVGRLGGLVAGNGDGERETQKEDAKEEDRVWPSVMKQIYTEGVPGLSEDALLVLHKGAGMDSAAGWGGWGDYDTLVPALVEGLRRAGRRLRVEVRYAETDVLTGNGGVEGKGAKWFDGCWRDSVGRDGDDQVVVFGSRTVEGADHDGVWGLRWGAVQEVFGIVGGV</sequence>
<dbReference type="EMBL" id="MU853616">
    <property type="protein sequence ID" value="KAK4141198.1"/>
    <property type="molecule type" value="Genomic_DNA"/>
</dbReference>
<dbReference type="AlphaFoldDB" id="A0AAN6UXU9"/>
<dbReference type="SUPFAM" id="SSF53474">
    <property type="entry name" value="alpha/beta-Hydrolases"/>
    <property type="match status" value="1"/>
</dbReference>
<name>A0AAN6UXU9_9PEZI</name>
<keyword evidence="2" id="KW-1185">Reference proteome</keyword>
<comment type="caution">
    <text evidence="1">The sequence shown here is derived from an EMBL/GenBank/DDBJ whole genome shotgun (WGS) entry which is preliminary data.</text>
</comment>
<dbReference type="Gene3D" id="3.40.50.1820">
    <property type="entry name" value="alpha/beta hydrolase"/>
    <property type="match status" value="1"/>
</dbReference>
<evidence type="ECO:0000313" key="2">
    <source>
        <dbReference type="Proteomes" id="UP001302676"/>
    </source>
</evidence>
<evidence type="ECO:0000313" key="1">
    <source>
        <dbReference type="EMBL" id="KAK4141198.1"/>
    </source>
</evidence>
<organism evidence="1 2">
    <name type="scientific">Dichotomopilus funicola</name>
    <dbReference type="NCBI Taxonomy" id="1934379"/>
    <lineage>
        <taxon>Eukaryota</taxon>
        <taxon>Fungi</taxon>
        <taxon>Dikarya</taxon>
        <taxon>Ascomycota</taxon>
        <taxon>Pezizomycotina</taxon>
        <taxon>Sordariomycetes</taxon>
        <taxon>Sordariomycetidae</taxon>
        <taxon>Sordariales</taxon>
        <taxon>Chaetomiaceae</taxon>
        <taxon>Dichotomopilus</taxon>
    </lineage>
</organism>
<proteinExistence type="predicted"/>
<dbReference type="InterPro" id="IPR029058">
    <property type="entry name" value="AB_hydrolase_fold"/>
</dbReference>
<accession>A0AAN6UXU9</accession>
<dbReference type="Proteomes" id="UP001302676">
    <property type="component" value="Unassembled WGS sequence"/>
</dbReference>
<reference evidence="1" key="2">
    <citation type="submission" date="2023-05" db="EMBL/GenBank/DDBJ databases">
        <authorList>
            <consortium name="Lawrence Berkeley National Laboratory"/>
            <person name="Steindorff A."/>
            <person name="Hensen N."/>
            <person name="Bonometti L."/>
            <person name="Westerberg I."/>
            <person name="Brannstrom I.O."/>
            <person name="Guillou S."/>
            <person name="Cros-Aarteil S."/>
            <person name="Calhoun S."/>
            <person name="Haridas S."/>
            <person name="Kuo A."/>
            <person name="Mondo S."/>
            <person name="Pangilinan J."/>
            <person name="Riley R."/>
            <person name="Labutti K."/>
            <person name="Andreopoulos B."/>
            <person name="Lipzen A."/>
            <person name="Chen C."/>
            <person name="Yanf M."/>
            <person name="Daum C."/>
            <person name="Ng V."/>
            <person name="Clum A."/>
            <person name="Ohm R."/>
            <person name="Martin F."/>
            <person name="Silar P."/>
            <person name="Natvig D."/>
            <person name="Lalanne C."/>
            <person name="Gautier V."/>
            <person name="Ament-Velasquez S.L."/>
            <person name="Kruys A."/>
            <person name="Hutchinson M.I."/>
            <person name="Powell A.J."/>
            <person name="Barry K."/>
            <person name="Miller A.N."/>
            <person name="Grigoriev I.V."/>
            <person name="Debuchy R."/>
            <person name="Gladieux P."/>
            <person name="Thoren M.H."/>
            <person name="Johannesson H."/>
        </authorList>
    </citation>
    <scope>NUCLEOTIDE SEQUENCE</scope>
    <source>
        <strain evidence="1">CBS 141.50</strain>
    </source>
</reference>
<gene>
    <name evidence="1" type="ORF">C8A04DRAFT_14310</name>
</gene>
<evidence type="ECO:0008006" key="3">
    <source>
        <dbReference type="Google" id="ProtNLM"/>
    </source>
</evidence>
<dbReference type="RefSeq" id="XP_062634569.1">
    <property type="nucleotide sequence ID" value="XM_062778040.1"/>
</dbReference>
<dbReference type="GeneID" id="87814653"/>